<dbReference type="EMBL" id="QKVK01000009">
    <property type="protein sequence ID" value="PZF75575.1"/>
    <property type="molecule type" value="Genomic_DNA"/>
</dbReference>
<accession>A0A2W2AJF1</accession>
<evidence type="ECO:0000256" key="1">
    <source>
        <dbReference type="ARBA" id="ARBA00023004"/>
    </source>
</evidence>
<keyword evidence="2" id="KW-0456">Lyase</keyword>
<keyword evidence="5" id="KW-1185">Reference proteome</keyword>
<evidence type="ECO:0000256" key="2">
    <source>
        <dbReference type="ARBA" id="ARBA00023239"/>
    </source>
</evidence>
<dbReference type="AlphaFoldDB" id="A0A2W2AJF1"/>
<dbReference type="Proteomes" id="UP000248795">
    <property type="component" value="Unassembled WGS sequence"/>
</dbReference>
<dbReference type="Pfam" id="PF04412">
    <property type="entry name" value="AcnX"/>
    <property type="match status" value="1"/>
</dbReference>
<evidence type="ECO:0000313" key="5">
    <source>
        <dbReference type="Proteomes" id="UP000248795"/>
    </source>
</evidence>
<dbReference type="PANTHER" id="PTHR36577:SF3">
    <property type="entry name" value="DUF521 DOMAIN PROTEIN (AFU_ORTHOLOGUE AFUA_6G00490)"/>
    <property type="match status" value="1"/>
</dbReference>
<evidence type="ECO:0000313" key="4">
    <source>
        <dbReference type="EMBL" id="PZF75575.1"/>
    </source>
</evidence>
<dbReference type="GO" id="GO:0016829">
    <property type="term" value="F:lyase activity"/>
    <property type="evidence" value="ECO:0007669"/>
    <property type="project" value="UniProtKB-KW"/>
</dbReference>
<keyword evidence="1" id="KW-0408">Iron</keyword>
<evidence type="ECO:0000259" key="3">
    <source>
        <dbReference type="Pfam" id="PF04412"/>
    </source>
</evidence>
<proteinExistence type="predicted"/>
<organism evidence="4 5">
    <name type="scientific">Aestuariivirga litoralis</name>
    <dbReference type="NCBI Taxonomy" id="2650924"/>
    <lineage>
        <taxon>Bacteria</taxon>
        <taxon>Pseudomonadati</taxon>
        <taxon>Pseudomonadota</taxon>
        <taxon>Alphaproteobacteria</taxon>
        <taxon>Hyphomicrobiales</taxon>
        <taxon>Aestuariivirgaceae</taxon>
        <taxon>Aestuariivirga</taxon>
    </lineage>
</organism>
<feature type="domain" description="Phosphomevalonate dehydratase large subunit-like" evidence="3">
    <location>
        <begin position="10"/>
        <end position="404"/>
    </location>
</feature>
<gene>
    <name evidence="4" type="ORF">DK847_17175</name>
</gene>
<dbReference type="InterPro" id="IPR007506">
    <property type="entry name" value="PMDh-L-like_dom"/>
</dbReference>
<sequence length="421" mass="44836">MSVELPESVRAQLAGEHGPAMQLAARLVVKAADIMKAERLIPITFAHLDACFYTGQAHVDFVRFLTENGAALAVETWTNNGVVSLADASLRPREEDPEMVEGAAELMHLYETLGTRPTWTCAPYQLPGGPKFGDHIAVGESNAVSYYNSVVGARTNKYGDYLDVACALTGLAPDAGLHRDEGRRAELHIDAAGLPEAWRREDIFAHLIGHHAGRIAGRRVPVISGLAGDAPKHALKAISSAAASSGGVELWHGTGVTPEAPELGAVFGSGETHVVTREDLARAHHELSTARDGPLDAVALGTPHFGLGEFEALVALFDGRKVKAGLPMLVSTSRGVRAMAQAKGWIAALEACGVEVPVDVCTYHSPRVRGLRGRVMTNAAKWAYYAPGMLGVEVAFGSLKECVESAIRGAVWRDPHLWTNA</sequence>
<dbReference type="RefSeq" id="WP_111199769.1">
    <property type="nucleotide sequence ID" value="NZ_QKVK01000009.1"/>
</dbReference>
<dbReference type="PANTHER" id="PTHR36577">
    <property type="entry name" value="DUF521 DOMAIN PROTEIN (AFU_ORTHOLOGUE AFUA_6G00490)"/>
    <property type="match status" value="1"/>
</dbReference>
<name>A0A2W2AJF1_9HYPH</name>
<protein>
    <submittedName>
        <fullName evidence="4">Aconitase subunit 1</fullName>
    </submittedName>
</protein>
<comment type="caution">
    <text evidence="4">The sequence shown here is derived from an EMBL/GenBank/DDBJ whole genome shotgun (WGS) entry which is preliminary data.</text>
</comment>
<reference evidence="5" key="1">
    <citation type="submission" date="2018-06" db="EMBL/GenBank/DDBJ databases">
        <title>Aestuariibacter litoralis strain KCTC 52945T.</title>
        <authorList>
            <person name="Li X."/>
            <person name="Salam N."/>
            <person name="Li J.-L."/>
            <person name="Chen Y.-M."/>
            <person name="Yang Z.-W."/>
            <person name="Zhang L.-Y."/>
            <person name="Han M.-X."/>
            <person name="Xiao M."/>
            <person name="Li W.-J."/>
        </authorList>
    </citation>
    <scope>NUCLEOTIDE SEQUENCE [LARGE SCALE GENOMIC DNA]</scope>
    <source>
        <strain evidence="5">KCTC 52945</strain>
    </source>
</reference>